<dbReference type="KEGG" id="htq:FRZ44_06620"/>
<proteinExistence type="predicted"/>
<evidence type="ECO:0000256" key="1">
    <source>
        <dbReference type="SAM" id="MobiDB-lite"/>
    </source>
</evidence>
<accession>A0A5J6MDA3</accession>
<dbReference type="EMBL" id="CP042906">
    <property type="protein sequence ID" value="QEX15379.1"/>
    <property type="molecule type" value="Genomic_DNA"/>
</dbReference>
<dbReference type="AlphaFoldDB" id="A0A5J6MDA3"/>
<gene>
    <name evidence="2" type="ORF">FRZ44_06620</name>
</gene>
<name>A0A5J6MDA3_9PROT</name>
<feature type="region of interest" description="Disordered" evidence="1">
    <location>
        <begin position="66"/>
        <end position="89"/>
    </location>
</feature>
<protein>
    <submittedName>
        <fullName evidence="2">Uncharacterized protein</fullName>
    </submittedName>
</protein>
<evidence type="ECO:0000313" key="2">
    <source>
        <dbReference type="EMBL" id="QEX15379.1"/>
    </source>
</evidence>
<keyword evidence="3" id="KW-1185">Reference proteome</keyword>
<sequence length="89" mass="9182">MDALIVNTLLGAKTGSPGQAHGCPVGAIEGESRCSAFFPSPLEGEAGWGVATNSMFAKLVWLKAPSSSRSSITPHPNLPLKGGGDKMTW</sequence>
<evidence type="ECO:0000313" key="3">
    <source>
        <dbReference type="Proteomes" id="UP000326202"/>
    </source>
</evidence>
<reference evidence="2 3" key="1">
    <citation type="submission" date="2019-08" db="EMBL/GenBank/DDBJ databases">
        <title>Hyperibacter terrae gen. nov., sp. nov. and Hyperibacter viscosus sp. nov., two new members in the family Rhodospirillaceae isolated from the rhizosphere of Hypericum perforatum.</title>
        <authorList>
            <person name="Noviana Z."/>
        </authorList>
    </citation>
    <scope>NUCLEOTIDE SEQUENCE [LARGE SCALE GENOMIC DNA]</scope>
    <source>
        <strain evidence="2 3">R5913</strain>
    </source>
</reference>
<organism evidence="2 3">
    <name type="scientific">Hypericibacter terrae</name>
    <dbReference type="NCBI Taxonomy" id="2602015"/>
    <lineage>
        <taxon>Bacteria</taxon>
        <taxon>Pseudomonadati</taxon>
        <taxon>Pseudomonadota</taxon>
        <taxon>Alphaproteobacteria</taxon>
        <taxon>Rhodospirillales</taxon>
        <taxon>Dongiaceae</taxon>
        <taxon>Hypericibacter</taxon>
    </lineage>
</organism>
<dbReference type="Proteomes" id="UP000326202">
    <property type="component" value="Chromosome"/>
</dbReference>